<reference evidence="2 3" key="1">
    <citation type="journal article" date="2018" name="Sci. Rep.">
        <title>Genomic signatures of local adaptation to the degree of environmental predictability in rotifers.</title>
        <authorList>
            <person name="Franch-Gras L."/>
            <person name="Hahn C."/>
            <person name="Garcia-Roger E.M."/>
            <person name="Carmona M.J."/>
            <person name="Serra M."/>
            <person name="Gomez A."/>
        </authorList>
    </citation>
    <scope>NUCLEOTIDE SEQUENCE [LARGE SCALE GENOMIC DNA]</scope>
    <source>
        <strain evidence="2">HYR1</strain>
    </source>
</reference>
<keyword evidence="1" id="KW-1133">Transmembrane helix</keyword>
<sequence length="64" mass="7852">MLPEDFLMRTNFFNLIILIHFLILAILLAFRILYCFFYRLIDSMISTKFIDNDTIDKNNHRFYI</sequence>
<comment type="caution">
    <text evidence="2">The sequence shown here is derived from an EMBL/GenBank/DDBJ whole genome shotgun (WGS) entry which is preliminary data.</text>
</comment>
<evidence type="ECO:0000313" key="3">
    <source>
        <dbReference type="Proteomes" id="UP000276133"/>
    </source>
</evidence>
<keyword evidence="1" id="KW-0812">Transmembrane</keyword>
<dbReference type="Proteomes" id="UP000276133">
    <property type="component" value="Unassembled WGS sequence"/>
</dbReference>
<accession>A0A3M7QSJ5</accession>
<dbReference type="EMBL" id="REGN01005243">
    <property type="protein sequence ID" value="RNA14189.1"/>
    <property type="molecule type" value="Genomic_DNA"/>
</dbReference>
<evidence type="ECO:0000256" key="1">
    <source>
        <dbReference type="SAM" id="Phobius"/>
    </source>
</evidence>
<dbReference type="AlphaFoldDB" id="A0A3M7QSJ5"/>
<evidence type="ECO:0000313" key="2">
    <source>
        <dbReference type="EMBL" id="RNA14189.1"/>
    </source>
</evidence>
<keyword evidence="3" id="KW-1185">Reference proteome</keyword>
<name>A0A3M7QSJ5_BRAPC</name>
<proteinExistence type="predicted"/>
<organism evidence="2 3">
    <name type="scientific">Brachionus plicatilis</name>
    <name type="common">Marine rotifer</name>
    <name type="synonym">Brachionus muelleri</name>
    <dbReference type="NCBI Taxonomy" id="10195"/>
    <lineage>
        <taxon>Eukaryota</taxon>
        <taxon>Metazoa</taxon>
        <taxon>Spiralia</taxon>
        <taxon>Gnathifera</taxon>
        <taxon>Rotifera</taxon>
        <taxon>Eurotatoria</taxon>
        <taxon>Monogononta</taxon>
        <taxon>Pseudotrocha</taxon>
        <taxon>Ploima</taxon>
        <taxon>Brachionidae</taxon>
        <taxon>Brachionus</taxon>
    </lineage>
</organism>
<protein>
    <submittedName>
        <fullName evidence="2">Uncharacterized protein</fullName>
    </submittedName>
</protein>
<gene>
    <name evidence="2" type="ORF">BpHYR1_032871</name>
</gene>
<feature type="transmembrane region" description="Helical" evidence="1">
    <location>
        <begin position="12"/>
        <end position="38"/>
    </location>
</feature>
<keyword evidence="1" id="KW-0472">Membrane</keyword>